<dbReference type="SUPFAM" id="SSF47384">
    <property type="entry name" value="Homodimeric domain of signal transducing histidine kinase"/>
    <property type="match status" value="1"/>
</dbReference>
<dbReference type="InterPro" id="IPR035965">
    <property type="entry name" value="PAS-like_dom_sf"/>
</dbReference>
<dbReference type="OrthoDB" id="60033at2759"/>
<dbReference type="Pfam" id="PF02518">
    <property type="entry name" value="HATPase_c"/>
    <property type="match status" value="1"/>
</dbReference>
<dbReference type="PROSITE" id="PS50112">
    <property type="entry name" value="PAS"/>
    <property type="match status" value="1"/>
</dbReference>
<feature type="domain" description="Response regulatory" evidence="4">
    <location>
        <begin position="559"/>
        <end position="677"/>
    </location>
</feature>
<name>A0A2B7XIT6_9EURO</name>
<evidence type="ECO:0000259" key="5">
    <source>
        <dbReference type="PROSITE" id="PS50112"/>
    </source>
</evidence>
<dbReference type="InterPro" id="IPR011006">
    <property type="entry name" value="CheY-like_superfamily"/>
</dbReference>
<dbReference type="Gene3D" id="1.10.287.130">
    <property type="match status" value="1"/>
</dbReference>
<dbReference type="SMART" id="SM00091">
    <property type="entry name" value="PAS"/>
    <property type="match status" value="2"/>
</dbReference>
<dbReference type="CDD" id="cd17546">
    <property type="entry name" value="REC_hyHK_CKI1_RcsC-like"/>
    <property type="match status" value="1"/>
</dbReference>
<dbReference type="CDD" id="cd00130">
    <property type="entry name" value="PAS"/>
    <property type="match status" value="1"/>
</dbReference>
<dbReference type="InterPro" id="IPR001789">
    <property type="entry name" value="Sig_transdc_resp-reg_receiver"/>
</dbReference>
<protein>
    <recommendedName>
        <fullName evidence="9">Two-component system protein A</fullName>
    </recommendedName>
</protein>
<dbReference type="PANTHER" id="PTHR45339:SF5">
    <property type="entry name" value="HISTIDINE KINASE"/>
    <property type="match status" value="1"/>
</dbReference>
<evidence type="ECO:0000313" key="7">
    <source>
        <dbReference type="EMBL" id="PGH09036.1"/>
    </source>
</evidence>
<feature type="domain" description="PAC" evidence="6">
    <location>
        <begin position="241"/>
        <end position="292"/>
    </location>
</feature>
<dbReference type="Gene3D" id="3.40.50.2300">
    <property type="match status" value="1"/>
</dbReference>
<dbReference type="CDD" id="cd00082">
    <property type="entry name" value="HisKA"/>
    <property type="match status" value="1"/>
</dbReference>
<dbReference type="PROSITE" id="PS50113">
    <property type="entry name" value="PAC"/>
    <property type="match status" value="1"/>
</dbReference>
<proteinExistence type="predicted"/>
<dbReference type="InterPro" id="IPR000014">
    <property type="entry name" value="PAS"/>
</dbReference>
<dbReference type="InterPro" id="IPR004358">
    <property type="entry name" value="Sig_transdc_His_kin-like_C"/>
</dbReference>
<evidence type="ECO:0000259" key="4">
    <source>
        <dbReference type="PROSITE" id="PS50110"/>
    </source>
</evidence>
<dbReference type="NCBIfam" id="TIGR00229">
    <property type="entry name" value="sensory_box"/>
    <property type="match status" value="1"/>
</dbReference>
<feature type="domain" description="PAS" evidence="5">
    <location>
        <begin position="166"/>
        <end position="223"/>
    </location>
</feature>
<dbReference type="AlphaFoldDB" id="A0A2B7XIT6"/>
<dbReference type="Pfam" id="PF00072">
    <property type="entry name" value="Response_reg"/>
    <property type="match status" value="1"/>
</dbReference>
<dbReference type="SUPFAM" id="SSF55874">
    <property type="entry name" value="ATPase domain of HSP90 chaperone/DNA topoisomerase II/histidine kinase"/>
    <property type="match status" value="1"/>
</dbReference>
<accession>A0A2B7XIT6</accession>
<comment type="caution">
    <text evidence="7">The sequence shown here is derived from an EMBL/GenBank/DDBJ whole genome shotgun (WGS) entry which is preliminary data.</text>
</comment>
<dbReference type="PANTHER" id="PTHR45339">
    <property type="entry name" value="HYBRID SIGNAL TRANSDUCTION HISTIDINE KINASE J"/>
    <property type="match status" value="1"/>
</dbReference>
<dbReference type="InterPro" id="IPR036890">
    <property type="entry name" value="HATPase_C_sf"/>
</dbReference>
<sequence length="678" mass="74720">MDVMSSTPPLTTFKPTLSILAKGAPTDLPPQCPPTRPSMMDRIISLSPVPTVVLDPSYNIVEISVSHLNFSGLSRNDCVGRSVYTLEPSKIPVTSLDALRASVDKAIALKSACKIHNIEVVSHSYYCNLRISPIFESDFLIYVMLESCDITKIHRKGGVVNSSLDAPDTYKHLIDSVKHVAIFMLTPEGNVATWNNGAYALKGYTADEIIGQHFSVFYDKEDRLRDKPGKELAKCIQDGKLEDEGLRVRKDGSTFFANVVISPVYRFGVLIGFSKVTRDITDRKETESRLIAAYEESAKLKSQFLANMSHEIRTPMHGMLSALTLLKDTGLDEKQAEFATIIEDSGSILLRVINDILDYSKLSSGTFTINSDLLSVQQIHKASLQLCQTLIKPEVTLTSEIDENIPEFSKGDPLRYRQILQNLLTNSAKFTESGSIHVRSQLKDDKELSHRVYTEVIDTGIGVPAEAAKRLFDPFTQVFSSTGHQYQGTGLGLAICKNLVDLMGGSIGYHPNPDGQGSVFWFTVRLGKVNVSSPTDSRDSSPIAAEPIEELKTIALGKQLLLVEDNKISQAVMLKLLNNLGFERIDAAYDGAQALKMLRAKPFSYHVVLMDINMPVMDGVTATTEIRNTLHLDIPVIAITANALKGDAESYLAKGMNGYVSKPVNRNHLVKNLLLLLK</sequence>
<dbReference type="CDD" id="cd16922">
    <property type="entry name" value="HATPase_EvgS-ArcB-TorS-like"/>
    <property type="match status" value="1"/>
</dbReference>
<dbReference type="SMART" id="SM00387">
    <property type="entry name" value="HATPase_c"/>
    <property type="match status" value="1"/>
</dbReference>
<dbReference type="Pfam" id="PF00512">
    <property type="entry name" value="HisKA"/>
    <property type="match status" value="1"/>
</dbReference>
<organism evidence="7 8">
    <name type="scientific">Helicocarpus griseus UAMH5409</name>
    <dbReference type="NCBI Taxonomy" id="1447875"/>
    <lineage>
        <taxon>Eukaryota</taxon>
        <taxon>Fungi</taxon>
        <taxon>Dikarya</taxon>
        <taxon>Ascomycota</taxon>
        <taxon>Pezizomycotina</taxon>
        <taxon>Eurotiomycetes</taxon>
        <taxon>Eurotiomycetidae</taxon>
        <taxon>Onygenales</taxon>
        <taxon>Ajellomycetaceae</taxon>
        <taxon>Helicocarpus</taxon>
    </lineage>
</organism>
<evidence type="ECO:0000256" key="1">
    <source>
        <dbReference type="ARBA" id="ARBA00022553"/>
    </source>
</evidence>
<dbReference type="SUPFAM" id="SSF55785">
    <property type="entry name" value="PYP-like sensor domain (PAS domain)"/>
    <property type="match status" value="2"/>
</dbReference>
<evidence type="ECO:0000259" key="3">
    <source>
        <dbReference type="PROSITE" id="PS50109"/>
    </source>
</evidence>
<dbReference type="InterPro" id="IPR036097">
    <property type="entry name" value="HisK_dim/P_sf"/>
</dbReference>
<dbReference type="EMBL" id="PDNB01000095">
    <property type="protein sequence ID" value="PGH09036.1"/>
    <property type="molecule type" value="Genomic_DNA"/>
</dbReference>
<feature type="modified residue" description="4-aspartylphosphate" evidence="2">
    <location>
        <position position="611"/>
    </location>
</feature>
<dbReference type="Gene3D" id="3.30.565.10">
    <property type="entry name" value="Histidine kinase-like ATPase, C-terminal domain"/>
    <property type="match status" value="1"/>
</dbReference>
<dbReference type="InterPro" id="IPR005467">
    <property type="entry name" value="His_kinase_dom"/>
</dbReference>
<dbReference type="GO" id="GO:0000155">
    <property type="term" value="F:phosphorelay sensor kinase activity"/>
    <property type="evidence" value="ECO:0007669"/>
    <property type="project" value="InterPro"/>
</dbReference>
<dbReference type="STRING" id="1447875.A0A2B7XIT6"/>
<evidence type="ECO:0008006" key="9">
    <source>
        <dbReference type="Google" id="ProtNLM"/>
    </source>
</evidence>
<gene>
    <name evidence="7" type="ORF">AJ79_05765</name>
</gene>
<dbReference type="PROSITE" id="PS50110">
    <property type="entry name" value="RESPONSE_REGULATORY"/>
    <property type="match status" value="1"/>
</dbReference>
<dbReference type="SMART" id="SM00448">
    <property type="entry name" value="REC"/>
    <property type="match status" value="1"/>
</dbReference>
<feature type="domain" description="Histidine kinase" evidence="3">
    <location>
        <begin position="307"/>
        <end position="528"/>
    </location>
</feature>
<dbReference type="InterPro" id="IPR003594">
    <property type="entry name" value="HATPase_dom"/>
</dbReference>
<reference evidence="7 8" key="1">
    <citation type="submission" date="2017-10" db="EMBL/GenBank/DDBJ databases">
        <title>Comparative genomics in systemic dimorphic fungi from Ajellomycetaceae.</title>
        <authorList>
            <person name="Munoz J.F."/>
            <person name="Mcewen J.G."/>
            <person name="Clay O.K."/>
            <person name="Cuomo C.A."/>
        </authorList>
    </citation>
    <scope>NUCLEOTIDE SEQUENCE [LARGE SCALE GENOMIC DNA]</scope>
    <source>
        <strain evidence="7 8">UAMH5409</strain>
    </source>
</reference>
<dbReference type="Proteomes" id="UP000223968">
    <property type="component" value="Unassembled WGS sequence"/>
</dbReference>
<dbReference type="SUPFAM" id="SSF52172">
    <property type="entry name" value="CheY-like"/>
    <property type="match status" value="1"/>
</dbReference>
<dbReference type="InterPro" id="IPR000700">
    <property type="entry name" value="PAS-assoc_C"/>
</dbReference>
<dbReference type="Pfam" id="PF13426">
    <property type="entry name" value="PAS_9"/>
    <property type="match status" value="2"/>
</dbReference>
<dbReference type="PROSITE" id="PS50109">
    <property type="entry name" value="HIS_KIN"/>
    <property type="match status" value="1"/>
</dbReference>
<dbReference type="FunFam" id="3.30.565.10:FF:000010">
    <property type="entry name" value="Sensor histidine kinase RcsC"/>
    <property type="match status" value="1"/>
</dbReference>
<evidence type="ECO:0000256" key="2">
    <source>
        <dbReference type="PROSITE-ProRule" id="PRU00169"/>
    </source>
</evidence>
<keyword evidence="8" id="KW-1185">Reference proteome</keyword>
<dbReference type="SMART" id="SM00388">
    <property type="entry name" value="HisKA"/>
    <property type="match status" value="1"/>
</dbReference>
<dbReference type="InterPro" id="IPR003661">
    <property type="entry name" value="HisK_dim/P_dom"/>
</dbReference>
<evidence type="ECO:0000259" key="6">
    <source>
        <dbReference type="PROSITE" id="PS50113"/>
    </source>
</evidence>
<dbReference type="PRINTS" id="PR00344">
    <property type="entry name" value="BCTRLSENSOR"/>
</dbReference>
<dbReference type="Gene3D" id="3.30.450.20">
    <property type="entry name" value="PAS domain"/>
    <property type="match status" value="2"/>
</dbReference>
<keyword evidence="1 2" id="KW-0597">Phosphoprotein</keyword>
<evidence type="ECO:0000313" key="8">
    <source>
        <dbReference type="Proteomes" id="UP000223968"/>
    </source>
</evidence>